<dbReference type="VEuPathDB" id="FungiDB:MELLADRAFT_71932"/>
<feature type="signal peptide" evidence="2">
    <location>
        <begin position="1"/>
        <end position="20"/>
    </location>
</feature>
<evidence type="ECO:0000313" key="3">
    <source>
        <dbReference type="EMBL" id="EGG06464.1"/>
    </source>
</evidence>
<gene>
    <name evidence="3" type="ORF">MELLADRAFT_71932</name>
</gene>
<sequence length="247" mass="27172">MKLTSVLVLSAILFISSTQATKNITYSSLSDFFKRSEHSGEEWVDVTTGLMMKGPDESSNKLIQRDQAFQRDTSHILVERNPESGSLLLPKNWNEVKGLMRRHLSSYVSAHKKAKHHVSNAMSVVITWYSGHDLLYPSCLSSSDWAPTDDSMVGAVTIAWSDKPPCGQFVKIRHASDTSKTITVRIMDSCGGCASGVPHIDLTKSAFTGLYELDVGSISGLQATMVDAPVDYTWTDDDVAKYGPHKL</sequence>
<dbReference type="RefSeq" id="XP_007410298.1">
    <property type="nucleotide sequence ID" value="XM_007410236.1"/>
</dbReference>
<dbReference type="eggNOG" id="ENOG502S7JK">
    <property type="taxonomic scope" value="Eukaryota"/>
</dbReference>
<dbReference type="KEGG" id="mlr:MELLADRAFT_71932"/>
<proteinExistence type="predicted"/>
<dbReference type="OrthoDB" id="406505at2759"/>
<dbReference type="InterPro" id="IPR051477">
    <property type="entry name" value="Expansin_CellWall"/>
</dbReference>
<name>F4RMI6_MELLP</name>
<dbReference type="InterPro" id="IPR036908">
    <property type="entry name" value="RlpA-like_sf"/>
</dbReference>
<dbReference type="PANTHER" id="PTHR31836">
    <property type="match status" value="1"/>
</dbReference>
<evidence type="ECO:0000256" key="2">
    <source>
        <dbReference type="SAM" id="SignalP"/>
    </source>
</evidence>
<protein>
    <submittedName>
        <fullName evidence="3">Secreted protein</fullName>
    </submittedName>
</protein>
<dbReference type="GeneID" id="18931976"/>
<dbReference type="AlphaFoldDB" id="F4RMI6"/>
<dbReference type="PANTHER" id="PTHR31836:SF22">
    <property type="entry name" value="RLPA-LIKE PROTEIN DOUBLE-PSI BETA-BARREL DOMAIN-CONTAINING PROTEIN"/>
    <property type="match status" value="1"/>
</dbReference>
<accession>F4RMI6</accession>
<dbReference type="HOGENOM" id="CLU_1124769_0_0_1"/>
<dbReference type="CDD" id="cd22191">
    <property type="entry name" value="DPBB_RlpA_EXP_N-like"/>
    <property type="match status" value="1"/>
</dbReference>
<keyword evidence="4" id="KW-1185">Reference proteome</keyword>
<reference evidence="4" key="1">
    <citation type="journal article" date="2011" name="Proc. Natl. Acad. Sci. U.S.A.">
        <title>Obligate biotrophy features unraveled by the genomic analysis of rust fungi.</title>
        <authorList>
            <person name="Duplessis S."/>
            <person name="Cuomo C.A."/>
            <person name="Lin Y.-C."/>
            <person name="Aerts A."/>
            <person name="Tisserant E."/>
            <person name="Veneault-Fourrey C."/>
            <person name="Joly D.L."/>
            <person name="Hacquard S."/>
            <person name="Amselem J."/>
            <person name="Cantarel B.L."/>
            <person name="Chiu R."/>
            <person name="Coutinho P.M."/>
            <person name="Feau N."/>
            <person name="Field M."/>
            <person name="Frey P."/>
            <person name="Gelhaye E."/>
            <person name="Goldberg J."/>
            <person name="Grabherr M.G."/>
            <person name="Kodira C.D."/>
            <person name="Kohler A."/>
            <person name="Kuees U."/>
            <person name="Lindquist E.A."/>
            <person name="Lucas S.M."/>
            <person name="Mago R."/>
            <person name="Mauceli E."/>
            <person name="Morin E."/>
            <person name="Murat C."/>
            <person name="Pangilinan J.L."/>
            <person name="Park R."/>
            <person name="Pearson M."/>
            <person name="Quesneville H."/>
            <person name="Rouhier N."/>
            <person name="Sakthikumar S."/>
            <person name="Salamov A.A."/>
            <person name="Schmutz J."/>
            <person name="Selles B."/>
            <person name="Shapiro H."/>
            <person name="Tanguay P."/>
            <person name="Tuskan G.A."/>
            <person name="Henrissat B."/>
            <person name="Van de Peer Y."/>
            <person name="Rouze P."/>
            <person name="Ellis J.G."/>
            <person name="Dodds P.N."/>
            <person name="Schein J.E."/>
            <person name="Zhong S."/>
            <person name="Hamelin R.C."/>
            <person name="Grigoriev I.V."/>
            <person name="Szabo L.J."/>
            <person name="Martin F."/>
        </authorList>
    </citation>
    <scope>NUCLEOTIDE SEQUENCE [LARGE SCALE GENOMIC DNA]</scope>
    <source>
        <strain evidence="4">98AG31 / pathotype 3-4-7</strain>
    </source>
</reference>
<evidence type="ECO:0000313" key="4">
    <source>
        <dbReference type="Proteomes" id="UP000001072"/>
    </source>
</evidence>
<dbReference type="EMBL" id="GL883108">
    <property type="protein sequence ID" value="EGG06464.1"/>
    <property type="molecule type" value="Genomic_DNA"/>
</dbReference>
<evidence type="ECO:0000256" key="1">
    <source>
        <dbReference type="ARBA" id="ARBA00022729"/>
    </source>
</evidence>
<keyword evidence="1 2" id="KW-0732">Signal</keyword>
<organism evidence="4">
    <name type="scientific">Melampsora larici-populina (strain 98AG31 / pathotype 3-4-7)</name>
    <name type="common">Poplar leaf rust fungus</name>
    <dbReference type="NCBI Taxonomy" id="747676"/>
    <lineage>
        <taxon>Eukaryota</taxon>
        <taxon>Fungi</taxon>
        <taxon>Dikarya</taxon>
        <taxon>Basidiomycota</taxon>
        <taxon>Pucciniomycotina</taxon>
        <taxon>Pucciniomycetes</taxon>
        <taxon>Pucciniales</taxon>
        <taxon>Melampsoraceae</taxon>
        <taxon>Melampsora</taxon>
    </lineage>
</organism>
<dbReference type="InParanoid" id="F4RMI6"/>
<dbReference type="SUPFAM" id="SSF50685">
    <property type="entry name" value="Barwin-like endoglucanases"/>
    <property type="match status" value="1"/>
</dbReference>
<feature type="chain" id="PRO_5003321685" evidence="2">
    <location>
        <begin position="21"/>
        <end position="247"/>
    </location>
</feature>
<dbReference type="Gene3D" id="2.40.40.10">
    <property type="entry name" value="RlpA-like domain"/>
    <property type="match status" value="1"/>
</dbReference>
<dbReference type="Proteomes" id="UP000001072">
    <property type="component" value="Unassembled WGS sequence"/>
</dbReference>